<dbReference type="AlphaFoldDB" id="A0A834JI86"/>
<proteinExistence type="predicted"/>
<accession>A0A834JI86</accession>
<protein>
    <submittedName>
        <fullName evidence="2">Uncharacterized protein</fullName>
    </submittedName>
</protein>
<keyword evidence="3" id="KW-1185">Reference proteome</keyword>
<gene>
    <name evidence="2" type="ORF">HZH68_012482</name>
</gene>
<reference evidence="2" key="1">
    <citation type="journal article" date="2020" name="G3 (Bethesda)">
        <title>High-Quality Assemblies for Three Invasive Social Wasps from the &lt;i&gt;Vespula&lt;/i&gt; Genus.</title>
        <authorList>
            <person name="Harrop T.W.R."/>
            <person name="Guhlin J."/>
            <person name="McLaughlin G.M."/>
            <person name="Permina E."/>
            <person name="Stockwell P."/>
            <person name="Gilligan J."/>
            <person name="Le Lec M.F."/>
            <person name="Gruber M.A.M."/>
            <person name="Quinn O."/>
            <person name="Lovegrove M."/>
            <person name="Duncan E.J."/>
            <person name="Remnant E.J."/>
            <person name="Van Eeckhoven J."/>
            <person name="Graham B."/>
            <person name="Knapp R.A."/>
            <person name="Langford K.W."/>
            <person name="Kronenberg Z."/>
            <person name="Press M.O."/>
            <person name="Eacker S.M."/>
            <person name="Wilson-Rankin E.E."/>
            <person name="Purcell J."/>
            <person name="Lester P.J."/>
            <person name="Dearden P.K."/>
        </authorList>
    </citation>
    <scope>NUCLEOTIDE SEQUENCE</scope>
    <source>
        <strain evidence="2">Linc-1</strain>
    </source>
</reference>
<feature type="transmembrane region" description="Helical" evidence="1">
    <location>
        <begin position="12"/>
        <end position="32"/>
    </location>
</feature>
<sequence length="168" mass="19366">MVSMVSSAVLGAAAGTGLALVVAVTIVVYRYYAFKRKGKYWSNLDRWPDPPTANKNNEKTTDIHQHSCHDNSAATSYVLDCWKKPQQSYYAVQKTVKSQDLNNKNQNYSKLKNTGDRYLDQSIDILQIFIKIDERKIRYRTYRSGTRNRRHGEYIESGIWIDTAALYD</sequence>
<evidence type="ECO:0000256" key="1">
    <source>
        <dbReference type="SAM" id="Phobius"/>
    </source>
</evidence>
<dbReference type="EMBL" id="JACSDZ010000013">
    <property type="protein sequence ID" value="KAF7388540.1"/>
    <property type="molecule type" value="Genomic_DNA"/>
</dbReference>
<keyword evidence="1" id="KW-1133">Transmembrane helix</keyword>
<organism evidence="2 3">
    <name type="scientific">Vespula germanica</name>
    <name type="common">German yellow jacket</name>
    <name type="synonym">Paravespula germanica</name>
    <dbReference type="NCBI Taxonomy" id="30212"/>
    <lineage>
        <taxon>Eukaryota</taxon>
        <taxon>Metazoa</taxon>
        <taxon>Ecdysozoa</taxon>
        <taxon>Arthropoda</taxon>
        <taxon>Hexapoda</taxon>
        <taxon>Insecta</taxon>
        <taxon>Pterygota</taxon>
        <taxon>Neoptera</taxon>
        <taxon>Endopterygota</taxon>
        <taxon>Hymenoptera</taxon>
        <taxon>Apocrita</taxon>
        <taxon>Aculeata</taxon>
        <taxon>Vespoidea</taxon>
        <taxon>Vespidae</taxon>
        <taxon>Vespinae</taxon>
        <taxon>Vespula</taxon>
    </lineage>
</organism>
<evidence type="ECO:0000313" key="2">
    <source>
        <dbReference type="EMBL" id="KAF7388540.1"/>
    </source>
</evidence>
<dbReference type="Proteomes" id="UP000617340">
    <property type="component" value="Unassembled WGS sequence"/>
</dbReference>
<name>A0A834JI86_VESGE</name>
<evidence type="ECO:0000313" key="3">
    <source>
        <dbReference type="Proteomes" id="UP000617340"/>
    </source>
</evidence>
<keyword evidence="1" id="KW-0812">Transmembrane</keyword>
<comment type="caution">
    <text evidence="2">The sequence shown here is derived from an EMBL/GenBank/DDBJ whole genome shotgun (WGS) entry which is preliminary data.</text>
</comment>
<keyword evidence="1" id="KW-0472">Membrane</keyword>